<feature type="transmembrane region" description="Helical" evidence="1">
    <location>
        <begin position="7"/>
        <end position="27"/>
    </location>
</feature>
<organism evidence="3 4">
    <name type="scientific">Flavobacterium flavipigmentatum</name>
    <dbReference type="NCBI Taxonomy" id="2893884"/>
    <lineage>
        <taxon>Bacteria</taxon>
        <taxon>Pseudomonadati</taxon>
        <taxon>Bacteroidota</taxon>
        <taxon>Flavobacteriia</taxon>
        <taxon>Flavobacteriales</taxon>
        <taxon>Flavobacteriaceae</taxon>
        <taxon>Flavobacterium</taxon>
    </lineage>
</organism>
<accession>A0AAJ2SBG2</accession>
<dbReference type="EMBL" id="JAWXVG010000001">
    <property type="protein sequence ID" value="MDX6181131.1"/>
    <property type="molecule type" value="Genomic_DNA"/>
</dbReference>
<evidence type="ECO:0000313" key="2">
    <source>
        <dbReference type="EMBL" id="MDX6181131.1"/>
    </source>
</evidence>
<dbReference type="Proteomes" id="UP001278738">
    <property type="component" value="Unassembled WGS sequence"/>
</dbReference>
<dbReference type="RefSeq" id="WP_229975772.1">
    <property type="nucleotide sequence ID" value="NZ_CP087133.1"/>
</dbReference>
<dbReference type="AlphaFoldDB" id="A0AAJ2SBG2"/>
<protein>
    <submittedName>
        <fullName evidence="3">DUF2306 domain-containing protein</fullName>
    </submittedName>
</protein>
<reference evidence="3 5" key="1">
    <citation type="submission" date="2023-11" db="EMBL/GenBank/DDBJ databases">
        <title>Unpublished Manusciprt.</title>
        <authorList>
            <person name="Saticioglu I.B."/>
            <person name="Ay H."/>
            <person name="Ajmi N."/>
            <person name="Altun S."/>
            <person name="Duman M."/>
        </authorList>
    </citation>
    <scope>NUCLEOTIDE SEQUENCE</scope>
    <source>
        <strain evidence="2 5">Fl-33</strain>
        <strain evidence="3">Fl-77</strain>
    </source>
</reference>
<feature type="transmembrane region" description="Helical" evidence="1">
    <location>
        <begin position="176"/>
        <end position="195"/>
    </location>
</feature>
<evidence type="ECO:0000313" key="5">
    <source>
        <dbReference type="Proteomes" id="UP001278738"/>
    </source>
</evidence>
<name>A0AAJ2SBG2_9FLAO</name>
<keyword evidence="5" id="KW-1185">Reference proteome</keyword>
<evidence type="ECO:0000313" key="4">
    <source>
        <dbReference type="Proteomes" id="UP001270053"/>
    </source>
</evidence>
<comment type="caution">
    <text evidence="3">The sequence shown here is derived from an EMBL/GenBank/DDBJ whole genome shotgun (WGS) entry which is preliminary data.</text>
</comment>
<keyword evidence="1" id="KW-0812">Transmembrane</keyword>
<feature type="transmembrane region" description="Helical" evidence="1">
    <location>
        <begin position="87"/>
        <end position="107"/>
    </location>
</feature>
<evidence type="ECO:0000256" key="1">
    <source>
        <dbReference type="SAM" id="Phobius"/>
    </source>
</evidence>
<sequence length="204" mass="23398">MTKKIMWILLIVFAIIIGLYPSIYFFIDRKFGLLSSKPAELLTNTFWNIGFYTHILLGGMALLIGWTQFSSKIRLKNLRLHKQIGKLYLISVMLSSIAGIYIGFFATGGLPSSLGFISLGIVWFYTTLNAYLQIKNKRIAQHQKMMVYSYAACFAAVTLRIWLPLLTIIYGDFLKAYITVAWLCWIPNLFIAHQINKQLARQKV</sequence>
<feature type="transmembrane region" description="Helical" evidence="1">
    <location>
        <begin position="113"/>
        <end position="134"/>
    </location>
</feature>
<dbReference type="InterPro" id="IPR018750">
    <property type="entry name" value="DUF2306_membrane"/>
</dbReference>
<keyword evidence="1" id="KW-0472">Membrane</keyword>
<feature type="transmembrane region" description="Helical" evidence="1">
    <location>
        <begin position="47"/>
        <end position="66"/>
    </location>
</feature>
<dbReference type="EMBL" id="JAWXVH010000001">
    <property type="protein sequence ID" value="MDX6184732.1"/>
    <property type="molecule type" value="Genomic_DNA"/>
</dbReference>
<proteinExistence type="predicted"/>
<dbReference type="Pfam" id="PF10067">
    <property type="entry name" value="DUF2306"/>
    <property type="match status" value="1"/>
</dbReference>
<dbReference type="Proteomes" id="UP001270053">
    <property type="component" value="Unassembled WGS sequence"/>
</dbReference>
<feature type="transmembrane region" description="Helical" evidence="1">
    <location>
        <begin position="146"/>
        <end position="170"/>
    </location>
</feature>
<keyword evidence="1" id="KW-1133">Transmembrane helix</keyword>
<gene>
    <name evidence="2" type="ORF">SGQ18_03125</name>
    <name evidence="3" type="ORF">SGQ44_03130</name>
</gene>
<evidence type="ECO:0000313" key="3">
    <source>
        <dbReference type="EMBL" id="MDX6184732.1"/>
    </source>
</evidence>